<gene>
    <name evidence="1" type="ORF">QFC24_002431</name>
</gene>
<accession>A0ACC2XQ56</accession>
<name>A0ACC2XQ56_9TREE</name>
<protein>
    <submittedName>
        <fullName evidence="1">Uncharacterized protein</fullName>
    </submittedName>
</protein>
<reference evidence="1" key="1">
    <citation type="submission" date="2023-04" db="EMBL/GenBank/DDBJ databases">
        <title>Draft Genome sequencing of Naganishia species isolated from polar environments using Oxford Nanopore Technology.</title>
        <authorList>
            <person name="Leo P."/>
            <person name="Venkateswaran K."/>
        </authorList>
    </citation>
    <scope>NUCLEOTIDE SEQUENCE</scope>
    <source>
        <strain evidence="1">DBVPG 5303</strain>
    </source>
</reference>
<dbReference type="Proteomes" id="UP001234202">
    <property type="component" value="Unassembled WGS sequence"/>
</dbReference>
<evidence type="ECO:0000313" key="1">
    <source>
        <dbReference type="EMBL" id="KAJ9126158.1"/>
    </source>
</evidence>
<comment type="caution">
    <text evidence="1">The sequence shown here is derived from an EMBL/GenBank/DDBJ whole genome shotgun (WGS) entry which is preliminary data.</text>
</comment>
<proteinExistence type="predicted"/>
<organism evidence="1 2">
    <name type="scientific">Naganishia onofrii</name>
    <dbReference type="NCBI Taxonomy" id="1851511"/>
    <lineage>
        <taxon>Eukaryota</taxon>
        <taxon>Fungi</taxon>
        <taxon>Dikarya</taxon>
        <taxon>Basidiomycota</taxon>
        <taxon>Agaricomycotina</taxon>
        <taxon>Tremellomycetes</taxon>
        <taxon>Filobasidiales</taxon>
        <taxon>Filobasidiaceae</taxon>
        <taxon>Naganishia</taxon>
    </lineage>
</organism>
<evidence type="ECO:0000313" key="2">
    <source>
        <dbReference type="Proteomes" id="UP001234202"/>
    </source>
</evidence>
<dbReference type="EMBL" id="JASBWV010000006">
    <property type="protein sequence ID" value="KAJ9126158.1"/>
    <property type="molecule type" value="Genomic_DNA"/>
</dbReference>
<sequence length="246" mass="28456">MNNALQYYPWDAIHVVATLPRDHWFFTGFDNLSRTPTAAELLLPRPPHGLIHDDDYYEQEDDHASIASVDNAILPRNNAIGDIYAPRNEGERAFFMMRFREEILQDEIDRFVLARGGTQPIDSHDLAAIEIIEAMRTGGNLNGRPYAIWDNIVRHDWARNGNCVYTVVINGSRYRGTGESLVLQLSSFPRAAWEYWAHRPGTSRLHIQTYVDNHGRGGFFRMIMWHLLSQERWLELWAEYRASGRG</sequence>
<keyword evidence="2" id="KW-1185">Reference proteome</keyword>